<dbReference type="EMBL" id="FJOG01000131">
    <property type="protein sequence ID" value="CZR70284.1"/>
    <property type="molecule type" value="Genomic_DNA"/>
</dbReference>
<feature type="region of interest" description="Disordered" evidence="1">
    <location>
        <begin position="116"/>
        <end position="136"/>
    </location>
</feature>
<dbReference type="AlphaFoldDB" id="A0A1L7XZ32"/>
<accession>A0A1L7XZ32</accession>
<evidence type="ECO:0000256" key="1">
    <source>
        <dbReference type="SAM" id="MobiDB-lite"/>
    </source>
</evidence>
<dbReference type="PANTHER" id="PTHR13754">
    <property type="entry name" value="METALLO-BETA-LACTAMASE SUPERFAMILY PROTEIN"/>
    <property type="match status" value="1"/>
</dbReference>
<sequence length="306" mass="33963">MASPLNLVEVDTLTLTIIIDNEIDIMSTVSANTVSNKGRMSNLSLSQPNDVSGRGDCEKEMPMEAISCGAHGLSILLSLVRDELMLMNEKKTATKDEKGHSMLFDVGPEEDMWERNANGRNAQSNPNANLNPRNQLQNPVTIDLHPSRPTHRGFMAGNTPISMQAESSFPEIEALGAVIETHSEPHTVLDDFFLVSGEVPRVTSYETNVKGGIRFEEETGKWEKDEEIKDEKFLVVNLKDIRLRFRKREFQCLRKRSNPFTGCSYGIVVNASLDALSLLNNTVPLHAILGGYHVVGEQKANVKDTL</sequence>
<protein>
    <submittedName>
        <fullName evidence="2">Uncharacterized protein</fullName>
    </submittedName>
</protein>
<keyword evidence="3" id="KW-1185">Reference proteome</keyword>
<evidence type="ECO:0000313" key="3">
    <source>
        <dbReference type="Proteomes" id="UP000184330"/>
    </source>
</evidence>
<dbReference type="InterPro" id="IPR036866">
    <property type="entry name" value="RibonucZ/Hydroxyglut_hydro"/>
</dbReference>
<dbReference type="InterPro" id="IPR052926">
    <property type="entry name" value="Metallo-beta-lactamase_dom"/>
</dbReference>
<feature type="compositionally biased region" description="Polar residues" evidence="1">
    <location>
        <begin position="118"/>
        <end position="136"/>
    </location>
</feature>
<dbReference type="Proteomes" id="UP000184330">
    <property type="component" value="Unassembled WGS sequence"/>
</dbReference>
<gene>
    <name evidence="2" type="ORF">PAC_20186</name>
</gene>
<name>A0A1L7XZ32_9HELO</name>
<reference evidence="2 3" key="1">
    <citation type="submission" date="2016-03" db="EMBL/GenBank/DDBJ databases">
        <authorList>
            <person name="Ploux O."/>
        </authorList>
    </citation>
    <scope>NUCLEOTIDE SEQUENCE [LARGE SCALE GENOMIC DNA]</scope>
    <source>
        <strain evidence="2 3">UAMH 11012</strain>
    </source>
</reference>
<dbReference type="Gene3D" id="3.60.15.10">
    <property type="entry name" value="Ribonuclease Z/Hydroxyacylglutathione hydrolase-like"/>
    <property type="match status" value="1"/>
</dbReference>
<proteinExistence type="predicted"/>
<dbReference type="GO" id="GO:0016740">
    <property type="term" value="F:transferase activity"/>
    <property type="evidence" value="ECO:0007669"/>
    <property type="project" value="TreeGrafter"/>
</dbReference>
<dbReference type="PANTHER" id="PTHR13754:SF13">
    <property type="entry name" value="METALLO-BETA-LACTAMASE SUPERFAMILY PROTEIN (AFU_ORTHOLOGUE AFUA_3G07630)"/>
    <property type="match status" value="1"/>
</dbReference>
<organism evidence="2 3">
    <name type="scientific">Phialocephala subalpina</name>
    <dbReference type="NCBI Taxonomy" id="576137"/>
    <lineage>
        <taxon>Eukaryota</taxon>
        <taxon>Fungi</taxon>
        <taxon>Dikarya</taxon>
        <taxon>Ascomycota</taxon>
        <taxon>Pezizomycotina</taxon>
        <taxon>Leotiomycetes</taxon>
        <taxon>Helotiales</taxon>
        <taxon>Mollisiaceae</taxon>
        <taxon>Phialocephala</taxon>
        <taxon>Phialocephala fortinii species complex</taxon>
    </lineage>
</organism>
<dbReference type="OrthoDB" id="1470350at2759"/>
<evidence type="ECO:0000313" key="2">
    <source>
        <dbReference type="EMBL" id="CZR70284.1"/>
    </source>
</evidence>
<dbReference type="STRING" id="576137.A0A1L7XZ32"/>